<dbReference type="AlphaFoldDB" id="A0A852STF8"/>
<accession>A0A852STF8</accession>
<evidence type="ECO:0000256" key="1">
    <source>
        <dbReference type="SAM" id="MobiDB-lite"/>
    </source>
</evidence>
<feature type="transmembrane region" description="Helical" evidence="2">
    <location>
        <begin position="147"/>
        <end position="166"/>
    </location>
</feature>
<keyword evidence="2" id="KW-1133">Transmembrane helix</keyword>
<reference evidence="3 4" key="1">
    <citation type="submission" date="2020-07" db="EMBL/GenBank/DDBJ databases">
        <title>Sequencing the genomes of 1000 actinobacteria strains.</title>
        <authorList>
            <person name="Klenk H.-P."/>
        </authorList>
    </citation>
    <scope>NUCLEOTIDE SEQUENCE [LARGE SCALE GENOMIC DNA]</scope>
    <source>
        <strain evidence="3 4">DSM 26474</strain>
    </source>
</reference>
<dbReference type="RefSeq" id="WP_179549059.1">
    <property type="nucleotide sequence ID" value="NZ_BSEW01000002.1"/>
</dbReference>
<dbReference type="EMBL" id="JACCBM010000001">
    <property type="protein sequence ID" value="NYD72266.1"/>
    <property type="molecule type" value="Genomic_DNA"/>
</dbReference>
<feature type="transmembrane region" description="Helical" evidence="2">
    <location>
        <begin position="120"/>
        <end position="140"/>
    </location>
</feature>
<organism evidence="3 4">
    <name type="scientific">Herbiconiux flava</name>
    <dbReference type="NCBI Taxonomy" id="881268"/>
    <lineage>
        <taxon>Bacteria</taxon>
        <taxon>Bacillati</taxon>
        <taxon>Actinomycetota</taxon>
        <taxon>Actinomycetes</taxon>
        <taxon>Micrococcales</taxon>
        <taxon>Microbacteriaceae</taxon>
        <taxon>Herbiconiux</taxon>
    </lineage>
</organism>
<dbReference type="Proteomes" id="UP000549913">
    <property type="component" value="Unassembled WGS sequence"/>
</dbReference>
<comment type="caution">
    <text evidence="3">The sequence shown here is derived from an EMBL/GenBank/DDBJ whole genome shotgun (WGS) entry which is preliminary data.</text>
</comment>
<proteinExistence type="predicted"/>
<evidence type="ECO:0000313" key="4">
    <source>
        <dbReference type="Proteomes" id="UP000549913"/>
    </source>
</evidence>
<keyword evidence="2" id="KW-0472">Membrane</keyword>
<evidence type="ECO:0000256" key="2">
    <source>
        <dbReference type="SAM" id="Phobius"/>
    </source>
</evidence>
<keyword evidence="4" id="KW-1185">Reference proteome</keyword>
<feature type="compositionally biased region" description="Low complexity" evidence="1">
    <location>
        <begin position="21"/>
        <end position="34"/>
    </location>
</feature>
<sequence length="170" mass="18369">MSDARDDEALGWAGDDDPTLAPEGAPAGAAAPRARAPRRGETAPAAARRTVLDEAEDAEDRAAERELEEAERASAQLSSAALIGLGVLGGVYLLYTIGWIVFFSRYELAIDVTFGVFSDLIARTLAIAAAPLWFVATLLITQRRRRYRFLWLVIGVLVLIPWPFLIGGTA</sequence>
<evidence type="ECO:0008006" key="5">
    <source>
        <dbReference type="Google" id="ProtNLM"/>
    </source>
</evidence>
<protein>
    <recommendedName>
        <fullName evidence="5">DNA polymerase III subunit gamma/tau</fullName>
    </recommendedName>
</protein>
<gene>
    <name evidence="3" type="ORF">BJ984_003424</name>
</gene>
<evidence type="ECO:0000313" key="3">
    <source>
        <dbReference type="EMBL" id="NYD72266.1"/>
    </source>
</evidence>
<keyword evidence="2" id="KW-0812">Transmembrane</keyword>
<feature type="region of interest" description="Disordered" evidence="1">
    <location>
        <begin position="1"/>
        <end position="60"/>
    </location>
</feature>
<name>A0A852STF8_9MICO</name>
<feature type="transmembrane region" description="Helical" evidence="2">
    <location>
        <begin position="80"/>
        <end position="100"/>
    </location>
</feature>